<dbReference type="InterPro" id="IPR052539">
    <property type="entry name" value="MGD_biosynthesis_adapter"/>
</dbReference>
<dbReference type="EMBL" id="BFAV01000157">
    <property type="protein sequence ID" value="GBF35199.1"/>
    <property type="molecule type" value="Genomic_DNA"/>
</dbReference>
<dbReference type="AlphaFoldDB" id="A0A2L2XFR4"/>
<dbReference type="GO" id="GO:0005525">
    <property type="term" value="F:GTP binding"/>
    <property type="evidence" value="ECO:0007669"/>
    <property type="project" value="InterPro"/>
</dbReference>
<dbReference type="CDD" id="cd03116">
    <property type="entry name" value="MobB"/>
    <property type="match status" value="1"/>
</dbReference>
<dbReference type="SUPFAM" id="SSF52540">
    <property type="entry name" value="P-loop containing nucleoside triphosphate hydrolases"/>
    <property type="match status" value="1"/>
</dbReference>
<dbReference type="InterPro" id="IPR027417">
    <property type="entry name" value="P-loop_NTPase"/>
</dbReference>
<protein>
    <submittedName>
        <fullName evidence="2">Molybdopterin-guanine dinucleotide biosynthesis protein MobB</fullName>
    </submittedName>
</protein>
<keyword evidence="3" id="KW-1185">Reference proteome</keyword>
<dbReference type="Pfam" id="PF03205">
    <property type="entry name" value="MobB"/>
    <property type="match status" value="1"/>
</dbReference>
<evidence type="ECO:0000259" key="1">
    <source>
        <dbReference type="Pfam" id="PF03205"/>
    </source>
</evidence>
<dbReference type="NCBIfam" id="TIGR00176">
    <property type="entry name" value="mobB"/>
    <property type="match status" value="1"/>
</dbReference>
<evidence type="ECO:0000313" key="3">
    <source>
        <dbReference type="Proteomes" id="UP000239549"/>
    </source>
</evidence>
<dbReference type="PANTHER" id="PTHR40072">
    <property type="entry name" value="MOLYBDOPTERIN-GUANINE DINUCLEOTIDE BIOSYNTHESIS ADAPTER PROTEIN-RELATED"/>
    <property type="match status" value="1"/>
</dbReference>
<dbReference type="GO" id="GO:0006777">
    <property type="term" value="P:Mo-molybdopterin cofactor biosynthetic process"/>
    <property type="evidence" value="ECO:0007669"/>
    <property type="project" value="InterPro"/>
</dbReference>
<dbReference type="PANTHER" id="PTHR40072:SF1">
    <property type="entry name" value="MOLYBDOPTERIN-GUANINE DINUCLEOTIDE BIOSYNTHESIS ADAPTER PROTEIN"/>
    <property type="match status" value="1"/>
</dbReference>
<reference evidence="3" key="1">
    <citation type="submission" date="2018-02" db="EMBL/GenBank/DDBJ databases">
        <title>Genome sequence of Desulfocucumis palustris strain NAW-5.</title>
        <authorList>
            <person name="Watanabe M."/>
            <person name="Kojima H."/>
            <person name="Fukui M."/>
        </authorList>
    </citation>
    <scope>NUCLEOTIDE SEQUENCE [LARGE SCALE GENOMIC DNA]</scope>
    <source>
        <strain evidence="3">NAW-5</strain>
    </source>
</reference>
<gene>
    <name evidence="2" type="ORF">DCCM_4322</name>
</gene>
<sequence length="167" mass="18636">MIPFVFIAGYSNSGKTTVVERLVKALKNRGYSVAAIKHAAHGYSVDPLGKDSWRVFRAGADQMILAGPDSYTVHHGCRRPPALQELLREIRDVDIILVEGFKSEPGPKIELYRNNHSTRRLPPDSNVIALVTDAPLEDGLPRFGFEQISELADFIVLNFIRPARKNN</sequence>
<name>A0A2L2XFR4_9FIRM</name>
<dbReference type="InterPro" id="IPR004435">
    <property type="entry name" value="MobB_dom"/>
</dbReference>
<feature type="domain" description="Molybdopterin-guanine dinucleotide biosynthesis protein B (MobB)" evidence="1">
    <location>
        <begin position="5"/>
        <end position="133"/>
    </location>
</feature>
<dbReference type="Proteomes" id="UP000239549">
    <property type="component" value="Unassembled WGS sequence"/>
</dbReference>
<dbReference type="RefSeq" id="WP_165792201.1">
    <property type="nucleotide sequence ID" value="NZ_BFAV01000157.1"/>
</dbReference>
<dbReference type="Gene3D" id="3.40.50.300">
    <property type="entry name" value="P-loop containing nucleotide triphosphate hydrolases"/>
    <property type="match status" value="1"/>
</dbReference>
<comment type="caution">
    <text evidence="2">The sequence shown here is derived from an EMBL/GenBank/DDBJ whole genome shotgun (WGS) entry which is preliminary data.</text>
</comment>
<evidence type="ECO:0000313" key="2">
    <source>
        <dbReference type="EMBL" id="GBF35199.1"/>
    </source>
</evidence>
<organism evidence="2 3">
    <name type="scientific">Desulfocucumis palustris</name>
    <dbReference type="NCBI Taxonomy" id="1898651"/>
    <lineage>
        <taxon>Bacteria</taxon>
        <taxon>Bacillati</taxon>
        <taxon>Bacillota</taxon>
        <taxon>Clostridia</taxon>
        <taxon>Eubacteriales</taxon>
        <taxon>Desulfocucumaceae</taxon>
        <taxon>Desulfocucumis</taxon>
    </lineage>
</organism>
<accession>A0A2L2XFR4</accession>
<proteinExistence type="predicted"/>